<dbReference type="Proteomes" id="UP000648352">
    <property type="component" value="Unassembled WGS sequence"/>
</dbReference>
<evidence type="ECO:0000313" key="5">
    <source>
        <dbReference type="Proteomes" id="UP000648352"/>
    </source>
</evidence>
<protein>
    <recommendedName>
        <fullName evidence="6">Flagellar assembly protein FliH/Type III secretion system HrpE domain-containing protein</fullName>
    </recommendedName>
</protein>
<keyword evidence="2" id="KW-0653">Protein transport</keyword>
<comment type="caution">
    <text evidence="4">The sequence shown here is derived from an EMBL/GenBank/DDBJ whole genome shotgun (WGS) entry which is preliminary data.</text>
</comment>
<sequence>MSLDVFTRIEIPRLSGPADDAERERASRRGHAMGYAEGMRLAREEAEREAERVAQQRRIAAADAVAATTAALDVLDRAVTALAERTGALAQIAEERVLALAVELAETILERDLADPVRAALTAHARAERAVDSTDAVIVLSEPDLATLDGLGERPGAIPFESSSELTPGDAVVRVPDGEVDLRVDAALRRARAALAEVG</sequence>
<keyword evidence="3" id="KW-0175">Coiled coil</keyword>
<accession>A0ABR8S1T2</accession>
<keyword evidence="5" id="KW-1185">Reference proteome</keyword>
<reference evidence="4 5" key="1">
    <citation type="submission" date="2020-08" db="EMBL/GenBank/DDBJ databases">
        <title>A Genomic Blueprint of the Chicken Gut Microbiome.</title>
        <authorList>
            <person name="Gilroy R."/>
            <person name="Ravi A."/>
            <person name="Getino M."/>
            <person name="Pursley I."/>
            <person name="Horton D.L."/>
            <person name="Alikhan N.-F."/>
            <person name="Baker D."/>
            <person name="Gharbi K."/>
            <person name="Hall N."/>
            <person name="Watson M."/>
            <person name="Adriaenssens E.M."/>
            <person name="Foster-Nyarko E."/>
            <person name="Jarju S."/>
            <person name="Secka A."/>
            <person name="Antonio M."/>
            <person name="Oren A."/>
            <person name="Chaudhuri R."/>
            <person name="La Ragione R.M."/>
            <person name="Hildebrand F."/>
            <person name="Pallen M.J."/>
        </authorList>
    </citation>
    <scope>NUCLEOTIDE SEQUENCE [LARGE SCALE GENOMIC DNA]</scope>
    <source>
        <strain evidence="4 5">Sa4CUA7</strain>
    </source>
</reference>
<dbReference type="RefSeq" id="WP_191718641.1">
    <property type="nucleotide sequence ID" value="NZ_JACSQP010000004.1"/>
</dbReference>
<dbReference type="InterPro" id="IPR051472">
    <property type="entry name" value="T3SS_Stator/FliH"/>
</dbReference>
<dbReference type="PANTHER" id="PTHR34982">
    <property type="entry name" value="YOP PROTEINS TRANSLOCATION PROTEIN L"/>
    <property type="match status" value="1"/>
</dbReference>
<keyword evidence="1" id="KW-0813">Transport</keyword>
<proteinExistence type="predicted"/>
<feature type="coiled-coil region" evidence="3">
    <location>
        <begin position="36"/>
        <end position="63"/>
    </location>
</feature>
<gene>
    <name evidence="4" type="ORF">H9651_07280</name>
</gene>
<evidence type="ECO:0000256" key="3">
    <source>
        <dbReference type="SAM" id="Coils"/>
    </source>
</evidence>
<dbReference type="PANTHER" id="PTHR34982:SF1">
    <property type="entry name" value="FLAGELLAR ASSEMBLY PROTEIN FLIH"/>
    <property type="match status" value="1"/>
</dbReference>
<evidence type="ECO:0000256" key="1">
    <source>
        <dbReference type="ARBA" id="ARBA00022448"/>
    </source>
</evidence>
<evidence type="ECO:0000313" key="4">
    <source>
        <dbReference type="EMBL" id="MBD7957437.1"/>
    </source>
</evidence>
<name>A0ABR8S1T2_9MICO</name>
<evidence type="ECO:0000256" key="2">
    <source>
        <dbReference type="ARBA" id="ARBA00022927"/>
    </source>
</evidence>
<dbReference type="EMBL" id="JACSQP010000004">
    <property type="protein sequence ID" value="MBD7957437.1"/>
    <property type="molecule type" value="Genomic_DNA"/>
</dbReference>
<evidence type="ECO:0008006" key="6">
    <source>
        <dbReference type="Google" id="ProtNLM"/>
    </source>
</evidence>
<organism evidence="4 5">
    <name type="scientific">Microbacterium pullorum</name>
    <dbReference type="NCBI Taxonomy" id="2762236"/>
    <lineage>
        <taxon>Bacteria</taxon>
        <taxon>Bacillati</taxon>
        <taxon>Actinomycetota</taxon>
        <taxon>Actinomycetes</taxon>
        <taxon>Micrococcales</taxon>
        <taxon>Microbacteriaceae</taxon>
        <taxon>Microbacterium</taxon>
    </lineage>
</organism>